<reference evidence="2 3" key="1">
    <citation type="journal article" date="2019" name="Sci. Rep.">
        <title>Orb-weaving spider Araneus ventricosus genome elucidates the spidroin gene catalogue.</title>
        <authorList>
            <person name="Kono N."/>
            <person name="Nakamura H."/>
            <person name="Ohtoshi R."/>
            <person name="Moran D.A.P."/>
            <person name="Shinohara A."/>
            <person name="Yoshida Y."/>
            <person name="Fujiwara M."/>
            <person name="Mori M."/>
            <person name="Tomita M."/>
            <person name="Arakawa K."/>
        </authorList>
    </citation>
    <scope>NUCLEOTIDE SEQUENCE [LARGE SCALE GENOMIC DNA]</scope>
</reference>
<keyword evidence="1" id="KW-1133">Transmembrane helix</keyword>
<evidence type="ECO:0000256" key="1">
    <source>
        <dbReference type="SAM" id="Phobius"/>
    </source>
</evidence>
<comment type="caution">
    <text evidence="2">The sequence shown here is derived from an EMBL/GenBank/DDBJ whole genome shotgun (WGS) entry which is preliminary data.</text>
</comment>
<keyword evidence="1" id="KW-0812">Transmembrane</keyword>
<dbReference type="EMBL" id="BGPR01017409">
    <property type="protein sequence ID" value="GBN76057.1"/>
    <property type="molecule type" value="Genomic_DNA"/>
</dbReference>
<proteinExistence type="predicted"/>
<protein>
    <submittedName>
        <fullName evidence="2">Uncharacterized protein</fullName>
    </submittedName>
</protein>
<keyword evidence="1" id="KW-0472">Membrane</keyword>
<keyword evidence="3" id="KW-1185">Reference proteome</keyword>
<gene>
    <name evidence="2" type="ORF">AVEN_207546_1</name>
</gene>
<dbReference type="Proteomes" id="UP000499080">
    <property type="component" value="Unassembled WGS sequence"/>
</dbReference>
<accession>A0A4Y2RJS7</accession>
<evidence type="ECO:0000313" key="2">
    <source>
        <dbReference type="EMBL" id="GBN76057.1"/>
    </source>
</evidence>
<name>A0A4Y2RJS7_ARAVE</name>
<organism evidence="2 3">
    <name type="scientific">Araneus ventricosus</name>
    <name type="common">Orbweaver spider</name>
    <name type="synonym">Epeira ventricosa</name>
    <dbReference type="NCBI Taxonomy" id="182803"/>
    <lineage>
        <taxon>Eukaryota</taxon>
        <taxon>Metazoa</taxon>
        <taxon>Ecdysozoa</taxon>
        <taxon>Arthropoda</taxon>
        <taxon>Chelicerata</taxon>
        <taxon>Arachnida</taxon>
        <taxon>Araneae</taxon>
        <taxon>Araneomorphae</taxon>
        <taxon>Entelegynae</taxon>
        <taxon>Araneoidea</taxon>
        <taxon>Araneidae</taxon>
        <taxon>Araneus</taxon>
    </lineage>
</organism>
<dbReference type="AlphaFoldDB" id="A0A4Y2RJS7"/>
<sequence>MGRYYVGWAQTFMSLMKALCLLRGKGMKSCFLIFTFSGAQFAMISFLLATTLVHIGLIYRRIFKNCGYSMDGCPTKSPNINPTQHIWNALGRTVGTGFQLLEKSRIYSTS</sequence>
<evidence type="ECO:0000313" key="3">
    <source>
        <dbReference type="Proteomes" id="UP000499080"/>
    </source>
</evidence>
<feature type="transmembrane region" description="Helical" evidence="1">
    <location>
        <begin position="31"/>
        <end position="59"/>
    </location>
</feature>